<keyword evidence="1" id="KW-0805">Transcription regulation</keyword>
<evidence type="ECO:0000259" key="5">
    <source>
        <dbReference type="PROSITE" id="PS50977"/>
    </source>
</evidence>
<dbReference type="PRINTS" id="PR00455">
    <property type="entry name" value="HTHTETR"/>
</dbReference>
<feature type="DNA-binding region" description="H-T-H motif" evidence="4">
    <location>
        <begin position="35"/>
        <end position="54"/>
    </location>
</feature>
<keyword evidence="2 4" id="KW-0238">DNA-binding</keyword>
<dbReference type="AlphaFoldDB" id="A0A917DJD9"/>
<evidence type="ECO:0000313" key="6">
    <source>
        <dbReference type="EMBL" id="GGD43295.1"/>
    </source>
</evidence>
<dbReference type="EMBL" id="BMHO01000001">
    <property type="protein sequence ID" value="GGD43295.1"/>
    <property type="molecule type" value="Genomic_DNA"/>
</dbReference>
<accession>A0A917DJD9</accession>
<proteinExistence type="predicted"/>
<gene>
    <name evidence="6" type="ORF">GCM10010915_25530</name>
</gene>
<evidence type="ECO:0000256" key="3">
    <source>
        <dbReference type="ARBA" id="ARBA00023163"/>
    </source>
</evidence>
<organism evidence="6 7">
    <name type="scientific">Microbacterium faecale</name>
    <dbReference type="NCBI Taxonomy" id="1804630"/>
    <lineage>
        <taxon>Bacteria</taxon>
        <taxon>Bacillati</taxon>
        <taxon>Actinomycetota</taxon>
        <taxon>Actinomycetes</taxon>
        <taxon>Micrococcales</taxon>
        <taxon>Microbacteriaceae</taxon>
        <taxon>Microbacterium</taxon>
    </lineage>
</organism>
<comment type="caution">
    <text evidence="6">The sequence shown here is derived from an EMBL/GenBank/DDBJ whole genome shotgun (WGS) entry which is preliminary data.</text>
</comment>
<dbReference type="Proteomes" id="UP000633205">
    <property type="component" value="Unassembled WGS sequence"/>
</dbReference>
<dbReference type="SUPFAM" id="SSF46689">
    <property type="entry name" value="Homeodomain-like"/>
    <property type="match status" value="1"/>
</dbReference>
<reference evidence="6" key="1">
    <citation type="journal article" date="2014" name="Int. J. Syst. Evol. Microbiol.">
        <title>Complete genome sequence of Corynebacterium casei LMG S-19264T (=DSM 44701T), isolated from a smear-ripened cheese.</title>
        <authorList>
            <consortium name="US DOE Joint Genome Institute (JGI-PGF)"/>
            <person name="Walter F."/>
            <person name="Albersmeier A."/>
            <person name="Kalinowski J."/>
            <person name="Ruckert C."/>
        </authorList>
    </citation>
    <scope>NUCLEOTIDE SEQUENCE</scope>
    <source>
        <strain evidence="6">CGMCC 1.15152</strain>
    </source>
</reference>
<dbReference type="InterPro" id="IPR009057">
    <property type="entry name" value="Homeodomain-like_sf"/>
</dbReference>
<feature type="domain" description="HTH tetR-type" evidence="5">
    <location>
        <begin position="12"/>
        <end position="72"/>
    </location>
</feature>
<dbReference type="InterPro" id="IPR001647">
    <property type="entry name" value="HTH_TetR"/>
</dbReference>
<name>A0A917DJD9_9MICO</name>
<reference evidence="6" key="2">
    <citation type="submission" date="2020-09" db="EMBL/GenBank/DDBJ databases">
        <authorList>
            <person name="Sun Q."/>
            <person name="Zhou Y."/>
        </authorList>
    </citation>
    <scope>NUCLEOTIDE SEQUENCE</scope>
    <source>
        <strain evidence="6">CGMCC 1.15152</strain>
    </source>
</reference>
<dbReference type="GO" id="GO:0000976">
    <property type="term" value="F:transcription cis-regulatory region binding"/>
    <property type="evidence" value="ECO:0007669"/>
    <property type="project" value="TreeGrafter"/>
</dbReference>
<evidence type="ECO:0000256" key="2">
    <source>
        <dbReference type="ARBA" id="ARBA00023125"/>
    </source>
</evidence>
<evidence type="ECO:0000256" key="4">
    <source>
        <dbReference type="PROSITE-ProRule" id="PRU00335"/>
    </source>
</evidence>
<protein>
    <submittedName>
        <fullName evidence="6">Transcriptional regulator</fullName>
    </submittedName>
</protein>
<keyword evidence="3" id="KW-0804">Transcription</keyword>
<dbReference type="PANTHER" id="PTHR30055:SF234">
    <property type="entry name" value="HTH-TYPE TRANSCRIPTIONAL REGULATOR BETI"/>
    <property type="match status" value="1"/>
</dbReference>
<evidence type="ECO:0000313" key="7">
    <source>
        <dbReference type="Proteomes" id="UP000633205"/>
    </source>
</evidence>
<keyword evidence="7" id="KW-1185">Reference proteome</keyword>
<dbReference type="Gene3D" id="1.10.357.10">
    <property type="entry name" value="Tetracycline Repressor, domain 2"/>
    <property type="match status" value="1"/>
</dbReference>
<dbReference type="PANTHER" id="PTHR30055">
    <property type="entry name" value="HTH-TYPE TRANSCRIPTIONAL REGULATOR RUTR"/>
    <property type="match status" value="1"/>
</dbReference>
<sequence length="204" mass="22701">MSLTSPIRADVEEHREALLRAACGLVAEHGRKSFTARDIAERAGLSQATLYRHFPSKAALIDAVSVDRWERALSWAEEHRGERPAVIDVVSILERFSNMVTDDRDFIANLGLTVGQGPSPIVPVRDEFDLRFGELWNRARGQGHIRAGTHHQDVMELVGAIREPVRRTNRLNIVVDGFCLGADASELISVAQRVSPPWDHDAHS</sequence>
<dbReference type="RefSeq" id="WP_188712566.1">
    <property type="nucleotide sequence ID" value="NZ_BMHO01000001.1"/>
</dbReference>
<dbReference type="InterPro" id="IPR050109">
    <property type="entry name" value="HTH-type_TetR-like_transc_reg"/>
</dbReference>
<dbReference type="Pfam" id="PF00440">
    <property type="entry name" value="TetR_N"/>
    <property type="match status" value="1"/>
</dbReference>
<evidence type="ECO:0000256" key="1">
    <source>
        <dbReference type="ARBA" id="ARBA00023015"/>
    </source>
</evidence>
<dbReference type="GO" id="GO:0003700">
    <property type="term" value="F:DNA-binding transcription factor activity"/>
    <property type="evidence" value="ECO:0007669"/>
    <property type="project" value="TreeGrafter"/>
</dbReference>
<dbReference type="PROSITE" id="PS50977">
    <property type="entry name" value="HTH_TETR_2"/>
    <property type="match status" value="1"/>
</dbReference>